<feature type="transmembrane region" description="Helical" evidence="1">
    <location>
        <begin position="53"/>
        <end position="71"/>
    </location>
</feature>
<proteinExistence type="predicted"/>
<dbReference type="Proteomes" id="UP000218023">
    <property type="component" value="Unassembled WGS sequence"/>
</dbReference>
<comment type="caution">
    <text evidence="2">The sequence shown here is derived from an EMBL/GenBank/DDBJ whole genome shotgun (WGS) entry which is preliminary data.</text>
</comment>
<sequence>MSITGGLVLYATLWFLVMFLLLPIGHQSQEEAGQVVPGTPVGAPMRPMMGRKALWAALISAALVGGIWLFLESGIITRQDMIDFNRVSR</sequence>
<evidence type="ECO:0000313" key="3">
    <source>
        <dbReference type="Proteomes" id="UP000218023"/>
    </source>
</evidence>
<dbReference type="EMBL" id="NSJZ01000001">
    <property type="protein sequence ID" value="PAU99008.1"/>
    <property type="molecule type" value="Genomic_DNA"/>
</dbReference>
<gene>
    <name evidence="2" type="ORF">CK240_02480</name>
</gene>
<dbReference type="OrthoDB" id="9804637at2"/>
<dbReference type="AlphaFoldDB" id="A0A2A2GNR0"/>
<dbReference type="Pfam" id="PF07330">
    <property type="entry name" value="DUF1467"/>
    <property type="match status" value="1"/>
</dbReference>
<reference evidence="2 3" key="1">
    <citation type="submission" date="2017-09" db="EMBL/GenBank/DDBJ databases">
        <title>Paracoccus alkalisoli sp. nov., isolated from saline alkaline soil.</title>
        <authorList>
            <person name="Dong X."/>
            <person name="Zhang G."/>
        </authorList>
    </citation>
    <scope>NUCLEOTIDE SEQUENCE [LARGE SCALE GENOMIC DNA]</scope>
    <source>
        <strain evidence="2 3">WN007</strain>
    </source>
</reference>
<evidence type="ECO:0000313" key="2">
    <source>
        <dbReference type="EMBL" id="PAU99008.1"/>
    </source>
</evidence>
<protein>
    <recommendedName>
        <fullName evidence="4">DUF1467 domain-containing protein</fullName>
    </recommendedName>
</protein>
<feature type="transmembrane region" description="Helical" evidence="1">
    <location>
        <begin position="7"/>
        <end position="25"/>
    </location>
</feature>
<organism evidence="2 3">
    <name type="scientific">Paracoccus salipaludis</name>
    <dbReference type="NCBI Taxonomy" id="2032623"/>
    <lineage>
        <taxon>Bacteria</taxon>
        <taxon>Pseudomonadati</taxon>
        <taxon>Pseudomonadota</taxon>
        <taxon>Alphaproteobacteria</taxon>
        <taxon>Rhodobacterales</taxon>
        <taxon>Paracoccaceae</taxon>
        <taxon>Paracoccus</taxon>
    </lineage>
</organism>
<keyword evidence="3" id="KW-1185">Reference proteome</keyword>
<keyword evidence="1" id="KW-0812">Transmembrane</keyword>
<evidence type="ECO:0008006" key="4">
    <source>
        <dbReference type="Google" id="ProtNLM"/>
    </source>
</evidence>
<evidence type="ECO:0000256" key="1">
    <source>
        <dbReference type="SAM" id="Phobius"/>
    </source>
</evidence>
<dbReference type="RefSeq" id="WP_095638727.1">
    <property type="nucleotide sequence ID" value="NZ_NSJZ01000001.1"/>
</dbReference>
<keyword evidence="1" id="KW-1133">Transmembrane helix</keyword>
<accession>A0A2A2GNR0</accession>
<keyword evidence="1" id="KW-0472">Membrane</keyword>
<name>A0A2A2GNR0_9RHOB</name>
<dbReference type="InterPro" id="IPR009935">
    <property type="entry name" value="DUF1467"/>
</dbReference>